<proteinExistence type="predicted"/>
<gene>
    <name evidence="7" type="ORF">AVDCRST_MAG54-1231</name>
</gene>
<keyword evidence="2" id="KW-0479">Metal-binding</keyword>
<keyword evidence="3" id="KW-0677">Repeat</keyword>
<dbReference type="AlphaFoldDB" id="A0A6J4HVT5"/>
<dbReference type="Pfam" id="PF02754">
    <property type="entry name" value="CCG"/>
    <property type="match status" value="1"/>
</dbReference>
<dbReference type="PANTHER" id="PTHR32479:SF17">
    <property type="entry name" value="GLYCOLATE OXIDASE IRON-SULFUR SUBUNIT"/>
    <property type="match status" value="1"/>
</dbReference>
<accession>A0A6J4HVT5</accession>
<dbReference type="GO" id="GO:0051539">
    <property type="term" value="F:4 iron, 4 sulfur cluster binding"/>
    <property type="evidence" value="ECO:0007669"/>
    <property type="project" value="UniProtKB-KW"/>
</dbReference>
<feature type="domain" description="Cysteine-rich" evidence="6">
    <location>
        <begin position="2"/>
        <end position="65"/>
    </location>
</feature>
<evidence type="ECO:0000256" key="2">
    <source>
        <dbReference type="ARBA" id="ARBA00022723"/>
    </source>
</evidence>
<evidence type="ECO:0000256" key="4">
    <source>
        <dbReference type="ARBA" id="ARBA00023004"/>
    </source>
</evidence>
<dbReference type="InterPro" id="IPR004017">
    <property type="entry name" value="Cys_rich_dom"/>
</dbReference>
<keyword evidence="1" id="KW-0004">4Fe-4S</keyword>
<keyword evidence="7" id="KW-0560">Oxidoreductase</keyword>
<name>A0A6J4HVT5_9PSEU</name>
<evidence type="ECO:0000256" key="3">
    <source>
        <dbReference type="ARBA" id="ARBA00022737"/>
    </source>
</evidence>
<keyword evidence="5" id="KW-0411">Iron-sulfur</keyword>
<protein>
    <submittedName>
        <fullName evidence="7">Glycolate dehydrogenase, iron-sulfur subunit GlcF</fullName>
        <ecNumber evidence="7">1.1.99.14</ecNumber>
    </submittedName>
</protein>
<dbReference type="PANTHER" id="PTHR32479">
    <property type="entry name" value="GLYCOLATE OXIDASE IRON-SULFUR SUBUNIT"/>
    <property type="match status" value="1"/>
</dbReference>
<keyword evidence="4" id="KW-0408">Iron</keyword>
<dbReference type="EMBL" id="CADCTH010000165">
    <property type="protein sequence ID" value="CAA9235380.1"/>
    <property type="molecule type" value="Genomic_DNA"/>
</dbReference>
<reference evidence="7" key="1">
    <citation type="submission" date="2020-02" db="EMBL/GenBank/DDBJ databases">
        <authorList>
            <person name="Meier V. D."/>
        </authorList>
    </citation>
    <scope>NUCLEOTIDE SEQUENCE</scope>
    <source>
        <strain evidence="7">AVDCRST_MAG54</strain>
    </source>
</reference>
<evidence type="ECO:0000256" key="1">
    <source>
        <dbReference type="ARBA" id="ARBA00022485"/>
    </source>
</evidence>
<dbReference type="EC" id="1.1.99.14" evidence="7"/>
<dbReference type="GO" id="GO:0046872">
    <property type="term" value="F:metal ion binding"/>
    <property type="evidence" value="ECO:0007669"/>
    <property type="project" value="UniProtKB-KW"/>
</dbReference>
<sequence>MLRAIPGVDLVELPEAEICCGSAGIYNMLQPQAASDLGRRKADNIRGTGADVLVTANPGCLLQIRKYLEGDLPMLHPIQLIDASIRGVRPPEMCAPRM</sequence>
<organism evidence="7">
    <name type="scientific">uncultured Actinomycetospora sp</name>
    <dbReference type="NCBI Taxonomy" id="1135996"/>
    <lineage>
        <taxon>Bacteria</taxon>
        <taxon>Bacillati</taxon>
        <taxon>Actinomycetota</taxon>
        <taxon>Actinomycetes</taxon>
        <taxon>Pseudonocardiales</taxon>
        <taxon>Pseudonocardiaceae</taxon>
        <taxon>Actinomycetospora</taxon>
        <taxon>environmental samples</taxon>
    </lineage>
</organism>
<evidence type="ECO:0000313" key="7">
    <source>
        <dbReference type="EMBL" id="CAA9235380.1"/>
    </source>
</evidence>
<evidence type="ECO:0000256" key="5">
    <source>
        <dbReference type="ARBA" id="ARBA00023014"/>
    </source>
</evidence>
<evidence type="ECO:0000259" key="6">
    <source>
        <dbReference type="Pfam" id="PF02754"/>
    </source>
</evidence>
<dbReference type="GO" id="GO:0019154">
    <property type="term" value="F:glycolate dehydrogenase activity"/>
    <property type="evidence" value="ECO:0007669"/>
    <property type="project" value="UniProtKB-EC"/>
</dbReference>